<feature type="binding site" evidence="11">
    <location>
        <begin position="274"/>
        <end position="276"/>
    </location>
    <ligand>
        <name>NAD(+)</name>
        <dbReference type="ChEBI" id="CHEBI:57540"/>
    </ligand>
</feature>
<feature type="domain" description="Trans-2-enoyl-CoA reductase catalytic" evidence="13">
    <location>
        <begin position="82"/>
        <end position="318"/>
    </location>
</feature>
<evidence type="ECO:0000256" key="11">
    <source>
        <dbReference type="HAMAP-Rule" id="MF_01838"/>
    </source>
</evidence>
<reference evidence="15 16" key="1">
    <citation type="submission" date="2016-11" db="EMBL/GenBank/DDBJ databases">
        <authorList>
            <person name="Jaros S."/>
            <person name="Januszkiewicz K."/>
            <person name="Wedrychowicz H."/>
        </authorList>
    </citation>
    <scope>NUCLEOTIDE SEQUENCE [LARGE SCALE GENOMIC DNA]</scope>
    <source>
        <strain evidence="15 16">DSM 44666</strain>
    </source>
</reference>
<keyword evidence="5 11" id="KW-0520">NAD</keyword>
<dbReference type="InterPro" id="IPR024906">
    <property type="entry name" value="Eno_Rdtase_FAD-bd_dom"/>
</dbReference>
<evidence type="ECO:0000259" key="12">
    <source>
        <dbReference type="Pfam" id="PF07055"/>
    </source>
</evidence>
<dbReference type="GO" id="GO:0004318">
    <property type="term" value="F:enoyl-[acyl-carrier-protein] reductase (NADH) activity"/>
    <property type="evidence" value="ECO:0007669"/>
    <property type="project" value="UniProtKB-EC"/>
</dbReference>
<dbReference type="InterPro" id="IPR024910">
    <property type="entry name" value="Enoyl-CoA_Rdtase_cat_dom"/>
</dbReference>
<evidence type="ECO:0000256" key="3">
    <source>
        <dbReference type="ARBA" id="ARBA00022832"/>
    </source>
</evidence>
<feature type="active site" description="Proton donor" evidence="11">
    <location>
        <position position="235"/>
    </location>
</feature>
<feature type="binding site" evidence="11">
    <location>
        <begin position="139"/>
        <end position="140"/>
    </location>
    <ligand>
        <name>NAD(+)</name>
        <dbReference type="ChEBI" id="CHEBI:57540"/>
    </ligand>
</feature>
<evidence type="ECO:0000259" key="13">
    <source>
        <dbReference type="Pfam" id="PF12241"/>
    </source>
</evidence>
<comment type="catalytic activity">
    <reaction evidence="9">
        <text>a 2,3-saturated acyl-[ACP] + NAD(+) = a (2E)-enoyl-[ACP] + NADH + H(+)</text>
        <dbReference type="Rhea" id="RHEA:10240"/>
        <dbReference type="Rhea" id="RHEA-COMP:9925"/>
        <dbReference type="Rhea" id="RHEA-COMP:9926"/>
        <dbReference type="ChEBI" id="CHEBI:15378"/>
        <dbReference type="ChEBI" id="CHEBI:57540"/>
        <dbReference type="ChEBI" id="CHEBI:57945"/>
        <dbReference type="ChEBI" id="CHEBI:78784"/>
        <dbReference type="ChEBI" id="CHEBI:78785"/>
        <dbReference type="EC" id="1.3.1.9"/>
    </reaction>
</comment>
<evidence type="ECO:0000256" key="5">
    <source>
        <dbReference type="ARBA" id="ARBA00023027"/>
    </source>
</evidence>
<keyword evidence="16" id="KW-1185">Reference proteome</keyword>
<keyword evidence="6 11" id="KW-0443">Lipid metabolism</keyword>
<feature type="binding site" evidence="11">
    <location>
        <position position="225"/>
    </location>
    <ligand>
        <name>substrate</name>
    </ligand>
</feature>
<dbReference type="Proteomes" id="UP000184476">
    <property type="component" value="Unassembled WGS sequence"/>
</dbReference>
<accession>A0A1M4WJ08</accession>
<dbReference type="OrthoDB" id="9802260at2"/>
<dbReference type="NCBIfam" id="NF010177">
    <property type="entry name" value="PRK13656.1"/>
    <property type="match status" value="1"/>
</dbReference>
<name>A0A1M4WJ08_9BACL</name>
<protein>
    <recommendedName>
        <fullName evidence="11">Trans-2-enoyl-CoA reductase [NADH]</fullName>
        <shortName evidence="11">TER</shortName>
        <ecNumber evidence="11">1.3.1.44</ecNumber>
    </recommendedName>
</protein>
<feature type="binding site" evidence="11">
    <location>
        <begin position="111"/>
        <end position="112"/>
    </location>
    <ligand>
        <name>NAD(+)</name>
        <dbReference type="ChEBI" id="CHEBI:57540"/>
    </ligand>
</feature>
<evidence type="ECO:0000256" key="1">
    <source>
        <dbReference type="ARBA" id="ARBA00011245"/>
    </source>
</evidence>
<keyword evidence="3 11" id="KW-0276">Fatty acid metabolism</keyword>
<feature type="site" description="Plays an important role in discriminating NADH against NADPH" evidence="11">
    <location>
        <position position="75"/>
    </location>
</feature>
<dbReference type="EMBL" id="FQVL01000003">
    <property type="protein sequence ID" value="SHE81177.1"/>
    <property type="molecule type" value="Genomic_DNA"/>
</dbReference>
<dbReference type="EC" id="1.3.1.44" evidence="11"/>
<dbReference type="Pfam" id="PF07055">
    <property type="entry name" value="Eno-Rase_FAD_bd"/>
    <property type="match status" value="1"/>
</dbReference>
<evidence type="ECO:0000256" key="6">
    <source>
        <dbReference type="ARBA" id="ARBA00023098"/>
    </source>
</evidence>
<dbReference type="PANTHER" id="PTHR37480">
    <property type="entry name" value="ENOYL-[ACYL-CARRIER-PROTEIN] REDUCTASE [NADH]"/>
    <property type="match status" value="1"/>
</dbReference>
<comment type="similarity">
    <text evidence="10 11">Belongs to the TER reductase family.</text>
</comment>
<evidence type="ECO:0000259" key="14">
    <source>
        <dbReference type="Pfam" id="PF12242"/>
    </source>
</evidence>
<sequence length="400" mass="44682">MIVKPRVRGFICTTAHPIGCAEHVRKQITYVKNQIKLSKGPKRVLVIGSSTGYGLASRIVATYASDAETIGVFFERPATKSRPATAGWYNSAAFEEAATADGYYAKSFNGDAFSNELKEQVIQQIKQDWGTVDLVVYSLAAPKRKHPETGEVFSSVIKPIGKRFTSKTVDFQSGVVSETSIEPASEEEIEQTIAVMGGEDWEMWLHALAEADVLAEGAKTVAYSYIGPELTHDIYRTGTIGKAKDDLEQRGRALNHYLQQKCNGRALVSVNKAVVTQASAAIPVVPLYISLLYGEMKKQGVHEDCIEQMFRLYQDRLYRLDGEIPVDSQDRIRIDDLEMKPEIQQAVEQKWEKLTTENIEELSDIEGYRRQFLRLFGFAIEGVDYEQDVAIAVPIKSIPE</sequence>
<dbReference type="InterPro" id="IPR010758">
    <property type="entry name" value="Trans-2-enoyl-CoA_reductase"/>
</dbReference>
<dbReference type="GO" id="GO:0050343">
    <property type="term" value="F:trans-2-enoyl-CoA reductase (NADH) activity"/>
    <property type="evidence" value="ECO:0007669"/>
    <property type="project" value="UniProtKB-UniRule"/>
</dbReference>
<evidence type="ECO:0000256" key="9">
    <source>
        <dbReference type="ARBA" id="ARBA00048572"/>
    </source>
</evidence>
<dbReference type="NCBIfam" id="NF043048">
    <property type="entry name" value="EnoyACPredFabV"/>
    <property type="match status" value="1"/>
</dbReference>
<dbReference type="Gene3D" id="3.40.50.720">
    <property type="entry name" value="NAD(P)-binding Rossmann-like Domain"/>
    <property type="match status" value="1"/>
</dbReference>
<dbReference type="STRING" id="112248.SAMN05444392_103243"/>
<dbReference type="FunFam" id="3.40.50.720:FF:000221">
    <property type="entry name" value="Enoyl-[acyl-carrier-protein] reductase [NADH]"/>
    <property type="match status" value="1"/>
</dbReference>
<dbReference type="PANTHER" id="PTHR37480:SF1">
    <property type="entry name" value="ENOYL-[ACYL-CARRIER-PROTEIN] REDUCTASE [NADH]"/>
    <property type="match status" value="1"/>
</dbReference>
<keyword evidence="2 11" id="KW-0444">Lipid biosynthesis</keyword>
<evidence type="ECO:0000256" key="8">
    <source>
        <dbReference type="ARBA" id="ARBA00048302"/>
    </source>
</evidence>
<evidence type="ECO:0000256" key="4">
    <source>
        <dbReference type="ARBA" id="ARBA00023002"/>
    </source>
</evidence>
<feature type="binding site" evidence="11">
    <location>
        <begin position="74"/>
        <end position="75"/>
    </location>
    <ligand>
        <name>NAD(+)</name>
        <dbReference type="ChEBI" id="CHEBI:57540"/>
    </ligand>
</feature>
<dbReference type="Pfam" id="PF12242">
    <property type="entry name" value="Eno-Rase_NADH_b"/>
    <property type="match status" value="1"/>
</dbReference>
<evidence type="ECO:0000256" key="2">
    <source>
        <dbReference type="ARBA" id="ARBA00022516"/>
    </source>
</evidence>
<feature type="binding site" evidence="11">
    <location>
        <position position="244"/>
    </location>
    <ligand>
        <name>NAD(+)</name>
        <dbReference type="ChEBI" id="CHEBI:57540"/>
    </ligand>
</feature>
<gene>
    <name evidence="11" type="primary">fabV</name>
    <name evidence="15" type="ORF">SAMN05444392_103243</name>
</gene>
<dbReference type="InterPro" id="IPR050048">
    <property type="entry name" value="FabV-like_NADH_b"/>
</dbReference>
<comment type="pathway">
    <text evidence="11">Lipid metabolism; fatty acid biosynthesis.</text>
</comment>
<comment type="subunit">
    <text evidence="1 11">Monomer.</text>
</comment>
<dbReference type="AlphaFoldDB" id="A0A1M4WJ08"/>
<feature type="binding site" evidence="11">
    <location>
        <begin position="48"/>
        <end position="53"/>
    </location>
    <ligand>
        <name>NAD(+)</name>
        <dbReference type="ChEBI" id="CHEBI:57540"/>
    </ligand>
</feature>
<dbReference type="GO" id="GO:0051287">
    <property type="term" value="F:NAD binding"/>
    <property type="evidence" value="ECO:0007669"/>
    <property type="project" value="UniProtKB-UniRule"/>
</dbReference>
<organism evidence="15 16">
    <name type="scientific">Seinonella peptonophila</name>
    <dbReference type="NCBI Taxonomy" id="112248"/>
    <lineage>
        <taxon>Bacteria</taxon>
        <taxon>Bacillati</taxon>
        <taxon>Bacillota</taxon>
        <taxon>Bacilli</taxon>
        <taxon>Bacillales</taxon>
        <taxon>Thermoactinomycetaceae</taxon>
        <taxon>Seinonella</taxon>
    </lineage>
</organism>
<comment type="catalytic activity">
    <reaction evidence="8 11">
        <text>a 2,3-saturated acyl-CoA + NAD(+) = a (2E)-enoyl-CoA + NADH + H(+)</text>
        <dbReference type="Rhea" id="RHEA:18177"/>
        <dbReference type="ChEBI" id="CHEBI:15378"/>
        <dbReference type="ChEBI" id="CHEBI:57540"/>
        <dbReference type="ChEBI" id="CHEBI:57945"/>
        <dbReference type="ChEBI" id="CHEBI:58856"/>
        <dbReference type="ChEBI" id="CHEBI:65111"/>
        <dbReference type="EC" id="1.3.1.44"/>
    </reaction>
</comment>
<dbReference type="Pfam" id="PF12241">
    <property type="entry name" value="Enoyl_reductase"/>
    <property type="match status" value="1"/>
</dbReference>
<evidence type="ECO:0000256" key="10">
    <source>
        <dbReference type="ARBA" id="ARBA00060887"/>
    </source>
</evidence>
<dbReference type="UniPathway" id="UPA00094"/>
<evidence type="ECO:0000313" key="16">
    <source>
        <dbReference type="Proteomes" id="UP000184476"/>
    </source>
</evidence>
<keyword evidence="4 11" id="KW-0560">Oxidoreductase</keyword>
<feature type="domain" description="Enoyl reductase FAD binding" evidence="12">
    <location>
        <begin position="326"/>
        <end position="389"/>
    </location>
</feature>
<dbReference type="HAMAP" id="MF_01838">
    <property type="entry name" value="FabV_reductase"/>
    <property type="match status" value="1"/>
</dbReference>
<dbReference type="RefSeq" id="WP_073154328.1">
    <property type="nucleotide sequence ID" value="NZ_FQVL01000003.1"/>
</dbReference>
<comment type="function">
    <text evidence="11">Involved in the fatty acid synthesis (FAS II). Catalyzes the reduction of a carbon-carbon double bond in an enoyl moiety that is covalently linked to a coenzyme A (CoA).</text>
</comment>
<evidence type="ECO:0000256" key="7">
    <source>
        <dbReference type="ARBA" id="ARBA00023160"/>
    </source>
</evidence>
<dbReference type="GO" id="GO:0006633">
    <property type="term" value="P:fatty acid biosynthetic process"/>
    <property type="evidence" value="ECO:0007669"/>
    <property type="project" value="UniProtKB-UniRule"/>
</dbReference>
<feature type="domain" description="Trans-2-enoyl-CoA reductase-like NAD(P)H binding" evidence="14">
    <location>
        <begin position="2"/>
        <end position="79"/>
    </location>
</feature>
<keyword evidence="7 11" id="KW-0275">Fatty acid biosynthesis</keyword>
<evidence type="ECO:0000313" key="15">
    <source>
        <dbReference type="EMBL" id="SHE81177.1"/>
    </source>
</evidence>
<proteinExistence type="inferred from homology"/>